<reference evidence="1" key="1">
    <citation type="journal article" date="2025" name="Int. J. Syst. Evol. Microbiol.">
        <title>Inconstantimicrobium mannanitabidum sp. nov., a novel member of the family Clostridiaceae isolated from anoxic soil under the treatment of reductive soil disinfestation.</title>
        <authorList>
            <person name="Ueki A."/>
            <person name="Tonouchi A."/>
            <person name="Honma S."/>
            <person name="Kaku N."/>
            <person name="Ueki K."/>
        </authorList>
    </citation>
    <scope>NUCLEOTIDE SEQUENCE</scope>
    <source>
        <strain evidence="1">TW13</strain>
    </source>
</reference>
<evidence type="ECO:0000313" key="2">
    <source>
        <dbReference type="Proteomes" id="UP001058074"/>
    </source>
</evidence>
<sequence>MAISRKQVIILIIVIIVAAVLGRLAVRAVLNFMLGGTMFGGNLL</sequence>
<proteinExistence type="predicted"/>
<evidence type="ECO:0000313" key="1">
    <source>
        <dbReference type="EMBL" id="GKX66530.1"/>
    </source>
</evidence>
<protein>
    <submittedName>
        <fullName evidence="1">Uncharacterized protein</fullName>
    </submittedName>
</protein>
<accession>A0ACB5RBT2</accession>
<gene>
    <name evidence="1" type="ORF">rsdtw13_17880</name>
</gene>
<name>A0ACB5RBT2_9CLOT</name>
<comment type="caution">
    <text evidence="1">The sequence shown here is derived from an EMBL/GenBank/DDBJ whole genome shotgun (WGS) entry which is preliminary data.</text>
</comment>
<dbReference type="Proteomes" id="UP001058074">
    <property type="component" value="Unassembled WGS sequence"/>
</dbReference>
<keyword evidence="2" id="KW-1185">Reference proteome</keyword>
<organism evidence="1 2">
    <name type="scientific">Inconstantimicrobium mannanitabidum</name>
    <dbReference type="NCBI Taxonomy" id="1604901"/>
    <lineage>
        <taxon>Bacteria</taxon>
        <taxon>Bacillati</taxon>
        <taxon>Bacillota</taxon>
        <taxon>Clostridia</taxon>
        <taxon>Eubacteriales</taxon>
        <taxon>Clostridiaceae</taxon>
        <taxon>Inconstantimicrobium</taxon>
    </lineage>
</organism>
<dbReference type="EMBL" id="BROD01000001">
    <property type="protein sequence ID" value="GKX66530.1"/>
    <property type="molecule type" value="Genomic_DNA"/>
</dbReference>